<comment type="similarity">
    <text evidence="6">Belongs to the ABC-2 integral membrane protein family.</text>
</comment>
<dbReference type="PANTHER" id="PTHR43229:SF2">
    <property type="entry name" value="NODULATION PROTEIN J"/>
    <property type="match status" value="1"/>
</dbReference>
<evidence type="ECO:0000313" key="9">
    <source>
        <dbReference type="Proteomes" id="UP001592531"/>
    </source>
</evidence>
<gene>
    <name evidence="8" type="ORF">ACEZDE_22105</name>
</gene>
<dbReference type="InterPro" id="IPR047817">
    <property type="entry name" value="ABC2_TM_bact-type"/>
</dbReference>
<accession>A0ABV6VZX5</accession>
<feature type="transmembrane region" description="Helical" evidence="6">
    <location>
        <begin position="176"/>
        <end position="194"/>
    </location>
</feature>
<evidence type="ECO:0000256" key="4">
    <source>
        <dbReference type="ARBA" id="ARBA00023136"/>
    </source>
</evidence>
<feature type="domain" description="ABC transmembrane type-2" evidence="7">
    <location>
        <begin position="23"/>
        <end position="255"/>
    </location>
</feature>
<evidence type="ECO:0000313" key="8">
    <source>
        <dbReference type="EMBL" id="MFC1419306.1"/>
    </source>
</evidence>
<evidence type="ECO:0000256" key="1">
    <source>
        <dbReference type="ARBA" id="ARBA00004141"/>
    </source>
</evidence>
<feature type="transmembrane region" description="Helical" evidence="6">
    <location>
        <begin position="21"/>
        <end position="40"/>
    </location>
</feature>
<dbReference type="RefSeq" id="WP_380538484.1">
    <property type="nucleotide sequence ID" value="NZ_JBHFAB010000017.1"/>
</dbReference>
<dbReference type="InterPro" id="IPR051784">
    <property type="entry name" value="Nod_factor_ABC_transporter"/>
</dbReference>
<keyword evidence="6" id="KW-0813">Transport</keyword>
<feature type="transmembrane region" description="Helical" evidence="6">
    <location>
        <begin position="140"/>
        <end position="164"/>
    </location>
</feature>
<keyword evidence="9" id="KW-1185">Reference proteome</keyword>
<keyword evidence="2 6" id="KW-0812">Transmembrane</keyword>
<keyword evidence="4 6" id="KW-0472">Membrane</keyword>
<comment type="caution">
    <text evidence="8">The sequence shown here is derived from an EMBL/GenBank/DDBJ whole genome shotgun (WGS) entry which is preliminary data.</text>
</comment>
<protein>
    <recommendedName>
        <fullName evidence="6">Transport permease protein</fullName>
    </recommendedName>
</protein>
<dbReference type="PIRSF" id="PIRSF006648">
    <property type="entry name" value="DrrB"/>
    <property type="match status" value="1"/>
</dbReference>
<dbReference type="Proteomes" id="UP001592531">
    <property type="component" value="Unassembled WGS sequence"/>
</dbReference>
<dbReference type="InterPro" id="IPR013525">
    <property type="entry name" value="ABC2_TM"/>
</dbReference>
<sequence>MSSSLALREYSYWMAHYRRTWRGTVVVSVANPLFFLAAMGAGLGRLVDHQHSPYLHGVGYLAFFAPGLLAAATMQTAVLEAGRPVHTSARKRGNYRAAAATPLRPADIFSGHLLFMAFRITVSATAFVLVLQLFPATRSVQALLLVPAALLTGLAFAAPLAAWAITVERTAALNSFFRFVAMPLYMFSGTFFSIGQLPSWLRPLAYASPLWQGVDLCRTLALSTATWAGSALHIAYLAALTCGGVIAARRTYHRHLHS</sequence>
<organism evidence="8 9">
    <name type="scientific">Streptacidiphilus cavernicola</name>
    <dbReference type="NCBI Taxonomy" id="3342716"/>
    <lineage>
        <taxon>Bacteria</taxon>
        <taxon>Bacillati</taxon>
        <taxon>Actinomycetota</taxon>
        <taxon>Actinomycetes</taxon>
        <taxon>Kitasatosporales</taxon>
        <taxon>Streptomycetaceae</taxon>
        <taxon>Streptacidiphilus</taxon>
    </lineage>
</organism>
<name>A0ABV6VZX5_9ACTN</name>
<feature type="transmembrane region" description="Helical" evidence="6">
    <location>
        <begin position="113"/>
        <end position="134"/>
    </location>
</feature>
<feature type="transmembrane region" description="Helical" evidence="6">
    <location>
        <begin position="227"/>
        <end position="248"/>
    </location>
</feature>
<dbReference type="PROSITE" id="PS51012">
    <property type="entry name" value="ABC_TM2"/>
    <property type="match status" value="1"/>
</dbReference>
<evidence type="ECO:0000259" key="7">
    <source>
        <dbReference type="PROSITE" id="PS51012"/>
    </source>
</evidence>
<dbReference type="EMBL" id="JBHFAB010000017">
    <property type="protein sequence ID" value="MFC1419306.1"/>
    <property type="molecule type" value="Genomic_DNA"/>
</dbReference>
<keyword evidence="5" id="KW-0046">Antibiotic resistance</keyword>
<dbReference type="PANTHER" id="PTHR43229">
    <property type="entry name" value="NODULATION PROTEIN J"/>
    <property type="match status" value="1"/>
</dbReference>
<proteinExistence type="inferred from homology"/>
<comment type="subcellular location">
    <subcellularLocation>
        <location evidence="6">Cell membrane</location>
        <topology evidence="6">Multi-pass membrane protein</topology>
    </subcellularLocation>
    <subcellularLocation>
        <location evidence="1">Membrane</location>
        <topology evidence="1">Multi-pass membrane protein</topology>
    </subcellularLocation>
</comment>
<feature type="transmembrane region" description="Helical" evidence="6">
    <location>
        <begin position="60"/>
        <end position="82"/>
    </location>
</feature>
<keyword evidence="3 6" id="KW-1133">Transmembrane helix</keyword>
<reference evidence="8 9" key="1">
    <citation type="submission" date="2024-09" db="EMBL/GenBank/DDBJ databases">
        <authorList>
            <person name="Lee S.D."/>
        </authorList>
    </citation>
    <scope>NUCLEOTIDE SEQUENCE [LARGE SCALE GENOMIC DNA]</scope>
    <source>
        <strain evidence="8 9">N8-3</strain>
    </source>
</reference>
<dbReference type="PRINTS" id="PR00164">
    <property type="entry name" value="ABC2TRNSPORT"/>
</dbReference>
<evidence type="ECO:0000256" key="3">
    <source>
        <dbReference type="ARBA" id="ARBA00022989"/>
    </source>
</evidence>
<evidence type="ECO:0000256" key="5">
    <source>
        <dbReference type="ARBA" id="ARBA00023251"/>
    </source>
</evidence>
<keyword evidence="6" id="KW-1003">Cell membrane</keyword>
<evidence type="ECO:0000256" key="6">
    <source>
        <dbReference type="RuleBase" id="RU361157"/>
    </source>
</evidence>
<evidence type="ECO:0000256" key="2">
    <source>
        <dbReference type="ARBA" id="ARBA00022692"/>
    </source>
</evidence>
<dbReference type="Pfam" id="PF01061">
    <property type="entry name" value="ABC2_membrane"/>
    <property type="match status" value="1"/>
</dbReference>
<dbReference type="InterPro" id="IPR000412">
    <property type="entry name" value="ABC_2_transport"/>
</dbReference>